<proteinExistence type="inferred from homology"/>
<evidence type="ECO:0000256" key="4">
    <source>
        <dbReference type="ARBA" id="ARBA00022692"/>
    </source>
</evidence>
<evidence type="ECO:0000256" key="5">
    <source>
        <dbReference type="ARBA" id="ARBA00022989"/>
    </source>
</evidence>
<keyword evidence="2" id="KW-0813">Transport</keyword>
<feature type="transmembrane region" description="Helical" evidence="8">
    <location>
        <begin position="29"/>
        <end position="47"/>
    </location>
</feature>
<dbReference type="SUPFAM" id="SSF103481">
    <property type="entry name" value="Multidrug resistance efflux transporter EmrE"/>
    <property type="match status" value="1"/>
</dbReference>
<evidence type="ECO:0000256" key="6">
    <source>
        <dbReference type="ARBA" id="ARBA00023136"/>
    </source>
</evidence>
<evidence type="ECO:0000313" key="10">
    <source>
        <dbReference type="Proteomes" id="UP001595947"/>
    </source>
</evidence>
<dbReference type="InterPro" id="IPR045324">
    <property type="entry name" value="Small_multidrug_res"/>
</dbReference>
<dbReference type="Proteomes" id="UP001595947">
    <property type="component" value="Unassembled WGS sequence"/>
</dbReference>
<evidence type="ECO:0000256" key="7">
    <source>
        <dbReference type="RuleBase" id="RU003942"/>
    </source>
</evidence>
<comment type="similarity">
    <text evidence="7">Belongs to the drug/metabolite transporter (DMT) superfamily. Small multidrug resistance (SMR) (TC 2.A.7.1) family.</text>
</comment>
<keyword evidence="3" id="KW-1003">Cell membrane</keyword>
<evidence type="ECO:0000256" key="1">
    <source>
        <dbReference type="ARBA" id="ARBA00004651"/>
    </source>
</evidence>
<dbReference type="PANTHER" id="PTHR30561">
    <property type="entry name" value="SMR FAMILY PROTON-DEPENDENT DRUG EFFLUX TRANSPORTER SUGE"/>
    <property type="match status" value="1"/>
</dbReference>
<dbReference type="PANTHER" id="PTHR30561:SF1">
    <property type="entry name" value="MULTIDRUG TRANSPORTER EMRE"/>
    <property type="match status" value="1"/>
</dbReference>
<protein>
    <submittedName>
        <fullName evidence="9">DMT family transporter</fullName>
    </submittedName>
</protein>
<organism evidence="9 10">
    <name type="scientific">Actinomycetospora atypica</name>
    <dbReference type="NCBI Taxonomy" id="1290095"/>
    <lineage>
        <taxon>Bacteria</taxon>
        <taxon>Bacillati</taxon>
        <taxon>Actinomycetota</taxon>
        <taxon>Actinomycetes</taxon>
        <taxon>Pseudonocardiales</taxon>
        <taxon>Pseudonocardiaceae</taxon>
        <taxon>Actinomycetospora</taxon>
    </lineage>
</organism>
<dbReference type="RefSeq" id="WP_378037762.1">
    <property type="nucleotide sequence ID" value="NZ_JBHSIV010000023.1"/>
</dbReference>
<evidence type="ECO:0000313" key="9">
    <source>
        <dbReference type="EMBL" id="MFC5064418.1"/>
    </source>
</evidence>
<dbReference type="EMBL" id="JBHSIV010000023">
    <property type="protein sequence ID" value="MFC5064418.1"/>
    <property type="molecule type" value="Genomic_DNA"/>
</dbReference>
<name>A0ABV9YP21_9PSEU</name>
<evidence type="ECO:0000256" key="3">
    <source>
        <dbReference type="ARBA" id="ARBA00022475"/>
    </source>
</evidence>
<dbReference type="InterPro" id="IPR000390">
    <property type="entry name" value="Small_drug/metabolite_transptr"/>
</dbReference>
<evidence type="ECO:0000256" key="2">
    <source>
        <dbReference type="ARBA" id="ARBA00022448"/>
    </source>
</evidence>
<accession>A0ABV9YP21</accession>
<comment type="subcellular location">
    <subcellularLocation>
        <location evidence="1 7">Cell membrane</location>
        <topology evidence="1 7">Multi-pass membrane protein</topology>
    </subcellularLocation>
</comment>
<reference evidence="10" key="1">
    <citation type="journal article" date="2019" name="Int. J. Syst. Evol. Microbiol.">
        <title>The Global Catalogue of Microorganisms (GCM) 10K type strain sequencing project: providing services to taxonomists for standard genome sequencing and annotation.</title>
        <authorList>
            <consortium name="The Broad Institute Genomics Platform"/>
            <consortium name="The Broad Institute Genome Sequencing Center for Infectious Disease"/>
            <person name="Wu L."/>
            <person name="Ma J."/>
        </authorList>
    </citation>
    <scope>NUCLEOTIDE SEQUENCE [LARGE SCALE GENOMIC DNA]</scope>
    <source>
        <strain evidence="10">CGMCC 4.7093</strain>
    </source>
</reference>
<gene>
    <name evidence="9" type="ORF">ACFPBZ_19500</name>
</gene>
<keyword evidence="10" id="KW-1185">Reference proteome</keyword>
<keyword evidence="5 8" id="KW-1133">Transmembrane helix</keyword>
<dbReference type="InterPro" id="IPR037185">
    <property type="entry name" value="EmrE-like"/>
</dbReference>
<dbReference type="Pfam" id="PF00893">
    <property type="entry name" value="Multi_Drug_Res"/>
    <property type="match status" value="1"/>
</dbReference>
<comment type="caution">
    <text evidence="9">The sequence shown here is derived from an EMBL/GenBank/DDBJ whole genome shotgun (WGS) entry which is preliminary data.</text>
</comment>
<feature type="transmembrane region" description="Helical" evidence="8">
    <location>
        <begin position="85"/>
        <end position="105"/>
    </location>
</feature>
<dbReference type="Gene3D" id="1.10.3730.20">
    <property type="match status" value="1"/>
</dbReference>
<evidence type="ECO:0000256" key="8">
    <source>
        <dbReference type="SAM" id="Phobius"/>
    </source>
</evidence>
<keyword evidence="4 7" id="KW-0812">Transmembrane</keyword>
<feature type="transmembrane region" description="Helical" evidence="8">
    <location>
        <begin position="53"/>
        <end position="73"/>
    </location>
</feature>
<keyword evidence="6 8" id="KW-0472">Membrane</keyword>
<feature type="transmembrane region" description="Helical" evidence="8">
    <location>
        <begin position="6"/>
        <end position="24"/>
    </location>
</feature>
<sequence>MAWPFLIVAIIFEVMGTLSLRMAATGKKIWFAAVAVGYLVAFAMLVLTLSNGMALGVAYGIWAASGVALTAVLSKALFKEPLTWVMGLGIVLIVGGVLAIEIGAAH</sequence>